<keyword evidence="2" id="KW-1185">Reference proteome</keyword>
<reference evidence="1 2" key="1">
    <citation type="journal article" date="2021" name="BMC Genomics">
        <title>Datura genome reveals duplications of psychoactive alkaloid biosynthetic genes and high mutation rate following tissue culture.</title>
        <authorList>
            <person name="Rajewski A."/>
            <person name="Carter-House D."/>
            <person name="Stajich J."/>
            <person name="Litt A."/>
        </authorList>
    </citation>
    <scope>NUCLEOTIDE SEQUENCE [LARGE SCALE GENOMIC DNA]</scope>
    <source>
        <strain evidence="1">AR-01</strain>
    </source>
</reference>
<sequence>MIEIKYVKKTLGAMAGDLHMSNELLNVLISSVAELKTQLTLLQHEGVKSFNKVHCQVDSTAARAEVYDSELAVVVQNSYSSLSTRIKSPIIPFSSVLSIHSSLANVGYNQLTQILHKGENQGTYMMLMGGRLTPKGRNLIKIQCCFSMNIPVGYKGRIWKKSTPKSIILNH</sequence>
<organism evidence="1 2">
    <name type="scientific">Datura stramonium</name>
    <name type="common">Jimsonweed</name>
    <name type="synonym">Common thornapple</name>
    <dbReference type="NCBI Taxonomy" id="4076"/>
    <lineage>
        <taxon>Eukaryota</taxon>
        <taxon>Viridiplantae</taxon>
        <taxon>Streptophyta</taxon>
        <taxon>Embryophyta</taxon>
        <taxon>Tracheophyta</taxon>
        <taxon>Spermatophyta</taxon>
        <taxon>Magnoliopsida</taxon>
        <taxon>eudicotyledons</taxon>
        <taxon>Gunneridae</taxon>
        <taxon>Pentapetalae</taxon>
        <taxon>asterids</taxon>
        <taxon>lamiids</taxon>
        <taxon>Solanales</taxon>
        <taxon>Solanaceae</taxon>
        <taxon>Solanoideae</taxon>
        <taxon>Datureae</taxon>
        <taxon>Datura</taxon>
    </lineage>
</organism>
<accession>A0ABS8VB02</accession>
<proteinExistence type="predicted"/>
<evidence type="ECO:0000313" key="2">
    <source>
        <dbReference type="Proteomes" id="UP000823775"/>
    </source>
</evidence>
<protein>
    <submittedName>
        <fullName evidence="1">Uncharacterized protein</fullName>
    </submittedName>
</protein>
<name>A0ABS8VB02_DATST</name>
<dbReference type="Proteomes" id="UP000823775">
    <property type="component" value="Unassembled WGS sequence"/>
</dbReference>
<dbReference type="EMBL" id="JACEIK010003872">
    <property type="protein sequence ID" value="MCD9643375.1"/>
    <property type="molecule type" value="Genomic_DNA"/>
</dbReference>
<gene>
    <name evidence="1" type="ORF">HAX54_030824</name>
</gene>
<evidence type="ECO:0000313" key="1">
    <source>
        <dbReference type="EMBL" id="MCD9643375.1"/>
    </source>
</evidence>
<comment type="caution">
    <text evidence="1">The sequence shown here is derived from an EMBL/GenBank/DDBJ whole genome shotgun (WGS) entry which is preliminary data.</text>
</comment>